<dbReference type="Gene3D" id="3.40.720.10">
    <property type="entry name" value="Alkaline Phosphatase, subunit A"/>
    <property type="match status" value="2"/>
</dbReference>
<sequence>MLPVVDHSRRRFLARTSVALGAGAAMPLLPGVIRSALAVPPARVTGTLQDVQHVVILMQENRSFDHYFGCLRGVRGYGDPRPLRLPSGKSVWYQPERKGGDRYVLPFRLNSQTSSAQWMKDLNHDWKGSHETWKHHDAWIAQKSAMSMGHFQREDLPFYYALADAFTICDGYHASLFGPTNPNRMYMFTGTSGLSVGNDGEQAVNNRDDGNWTADMARDNPRFPGYTWSTYSERLQAAGISWQVYQEFDNYGDNSHPYFANFRKLDRASPLYRRGRAIVPGSTADNAKASRGERLVAAFARDVRAGTLPQVSWIVAPYLLSEHPEATPAYGESLSARLLEVLAASPEVWSKTVFLINYDENDGFFDHVPPALPAIRPELGASNVDLHGEDYHGVPVGLGPRVPMLVVSPWSRGGWVNSQVFDHTSVLRFLERRFGVMEPNINPWRRAVAGDLTSTLDFVGHDPAPVALPDTRDYIARIDATATLPPPQRPAQQALPVQEPGQRPARALPYDFDVRLQVQADARVLRMRNRGDAGVAFNAYADGGMAGPWFYTLAAGSELQDVRAWRGDAADAGYALCVHGPNGFLREFHGDGIGDAGLHAEADYDAAAQCLLLTLGNAGTQPCTLRVHDGYRGDGGEQALTLAAGARTVLRLPLQAQHHWYDLTIDSEAFPQWRRRLAGHIETGRPSMSDPAIGRAVDA</sequence>
<dbReference type="InterPro" id="IPR006311">
    <property type="entry name" value="TAT_signal"/>
</dbReference>
<dbReference type="InterPro" id="IPR008475">
    <property type="entry name" value="PLipase_C_C"/>
</dbReference>
<dbReference type="PANTHER" id="PTHR31956">
    <property type="entry name" value="NON-SPECIFIC PHOSPHOLIPASE C4-RELATED"/>
    <property type="match status" value="1"/>
</dbReference>
<comment type="similarity">
    <text evidence="1">Belongs to the bacterial phospholipase C family.</text>
</comment>
<reference evidence="5 6" key="1">
    <citation type="submission" date="2016-08" db="EMBL/GenBank/DDBJ databases">
        <authorList>
            <person name="Seilhamer J.J."/>
        </authorList>
    </citation>
    <scope>NUCLEOTIDE SEQUENCE [LARGE SCALE GENOMIC DNA]</scope>
    <source>
        <strain evidence="5 6">CFBP4641</strain>
    </source>
</reference>
<evidence type="ECO:0000259" key="4">
    <source>
        <dbReference type="Pfam" id="PF05506"/>
    </source>
</evidence>
<dbReference type="PROSITE" id="PS51318">
    <property type="entry name" value="TAT"/>
    <property type="match status" value="1"/>
</dbReference>
<dbReference type="GO" id="GO:0034480">
    <property type="term" value="F:phosphatidylcholine phospholipase C activity"/>
    <property type="evidence" value="ECO:0007669"/>
    <property type="project" value="UniProtKB-EC"/>
</dbReference>
<dbReference type="STRING" id="56458.SB85_18195"/>
<comment type="caution">
    <text evidence="5">The sequence shown here is derived from an EMBL/GenBank/DDBJ whole genome shotgun (WGS) entry which is preliminary data.</text>
</comment>
<accession>A0A2P5YYP2</accession>
<dbReference type="EC" id="3.1.4.3" evidence="2"/>
<organism evidence="5 6">
    <name type="scientific">Xanthomonas sacchari</name>
    <dbReference type="NCBI Taxonomy" id="56458"/>
    <lineage>
        <taxon>Bacteria</taxon>
        <taxon>Pseudomonadati</taxon>
        <taxon>Pseudomonadota</taxon>
        <taxon>Gammaproteobacteria</taxon>
        <taxon>Lysobacterales</taxon>
        <taxon>Lysobacteraceae</taxon>
        <taxon>Xanthomonas</taxon>
    </lineage>
</organism>
<dbReference type="Proteomes" id="UP000247346">
    <property type="component" value="Unassembled WGS sequence"/>
</dbReference>
<feature type="domain" description="Bacterial phospholipase C C-terminal" evidence="4">
    <location>
        <begin position="504"/>
        <end position="591"/>
    </location>
</feature>
<dbReference type="NCBIfam" id="TIGR03396">
    <property type="entry name" value="PC_PLC"/>
    <property type="match status" value="1"/>
</dbReference>
<dbReference type="InterPro" id="IPR017850">
    <property type="entry name" value="Alkaline_phosphatase_core_sf"/>
</dbReference>
<dbReference type="AlphaFoldDB" id="A0A2P5YYP2"/>
<dbReference type="InterPro" id="IPR017767">
    <property type="entry name" value="PC-PLC"/>
</dbReference>
<evidence type="ECO:0000256" key="3">
    <source>
        <dbReference type="ARBA" id="ARBA00022801"/>
    </source>
</evidence>
<dbReference type="Pfam" id="PF04185">
    <property type="entry name" value="Phosphoesterase"/>
    <property type="match status" value="1"/>
</dbReference>
<dbReference type="OrthoDB" id="9770871at2"/>
<dbReference type="Pfam" id="PF05506">
    <property type="entry name" value="PLipase_C_C"/>
    <property type="match status" value="2"/>
</dbReference>
<evidence type="ECO:0000313" key="5">
    <source>
        <dbReference type="EMBL" id="PPU79781.1"/>
    </source>
</evidence>
<dbReference type="InterPro" id="IPR007312">
    <property type="entry name" value="Phosphoesterase"/>
</dbReference>
<dbReference type="GO" id="GO:0016042">
    <property type="term" value="P:lipid catabolic process"/>
    <property type="evidence" value="ECO:0007669"/>
    <property type="project" value="InterPro"/>
</dbReference>
<evidence type="ECO:0000256" key="2">
    <source>
        <dbReference type="ARBA" id="ARBA00012018"/>
    </source>
</evidence>
<evidence type="ECO:0000256" key="1">
    <source>
        <dbReference type="ARBA" id="ARBA00009717"/>
    </source>
</evidence>
<proteinExistence type="inferred from homology"/>
<protein>
    <recommendedName>
        <fullName evidence="2">phospholipase C</fullName>
        <ecNumber evidence="2">3.1.4.3</ecNumber>
    </recommendedName>
</protein>
<dbReference type="EMBL" id="MDEK01000027">
    <property type="protein sequence ID" value="PPU79781.1"/>
    <property type="molecule type" value="Genomic_DNA"/>
</dbReference>
<dbReference type="PANTHER" id="PTHR31956:SF1">
    <property type="entry name" value="NON-SPECIFIC PHOSPHOLIPASE C1"/>
    <property type="match status" value="1"/>
</dbReference>
<dbReference type="CDD" id="cd16014">
    <property type="entry name" value="PLC"/>
    <property type="match status" value="1"/>
</dbReference>
<name>A0A2P5YYP2_9XANT</name>
<gene>
    <name evidence="5" type="ORF">XsacCFBP4641_20220</name>
</gene>
<evidence type="ECO:0000313" key="6">
    <source>
        <dbReference type="Proteomes" id="UP000247346"/>
    </source>
</evidence>
<keyword evidence="3" id="KW-0378">Hydrolase</keyword>
<feature type="domain" description="Bacterial phospholipase C C-terminal" evidence="4">
    <location>
        <begin position="601"/>
        <end position="680"/>
    </location>
</feature>